<comment type="caution">
    <text evidence="3">The sequence shown here is derived from an EMBL/GenBank/DDBJ whole genome shotgun (WGS) entry which is preliminary data.</text>
</comment>
<gene>
    <name evidence="3" type="primary">sepH</name>
    <name evidence="3" type="ORF">GCM10025783_14430</name>
</gene>
<feature type="compositionally biased region" description="Basic and acidic residues" evidence="1">
    <location>
        <begin position="269"/>
        <end position="284"/>
    </location>
</feature>
<organism evidence="3 4">
    <name type="scientific">Amnibacterium soli</name>
    <dbReference type="NCBI Taxonomy" id="1282736"/>
    <lineage>
        <taxon>Bacteria</taxon>
        <taxon>Bacillati</taxon>
        <taxon>Actinomycetota</taxon>
        <taxon>Actinomycetes</taxon>
        <taxon>Micrococcales</taxon>
        <taxon>Microbacteriaceae</taxon>
        <taxon>Amnibacterium</taxon>
    </lineage>
</organism>
<sequence>MQTLSVLAVEDGAILVASPTGERFRLPVDAALRDRIANPAVSTDEKRLSPREIQSHVRSGLTAEQVAAMTGAPVAYVERFVGPVLAERSYIVESALAVRLPPETDGARSRTFGAVMGERLDALAAKEVRWSSAKEPSGWVLTVAFTADDVQHAARWRFDPKHMRLDADNVEASTLSQQGVPAALTPRLRAIEPTAPVTIVPPATGETAVAARTAPHGARVAPVPTVQPDQSRFDSAVFRFPTLEGAKPAEQQRPAASHAQPTTGQLDQLQRRRGERTPAPKAEPEIDDALPPTRAMDVVEPGDVFAPRPAAERRDAAPKTAPTERRSSASVHRLPVRSPAVEPSTPAEDRPTEPLRRRRDRGRSGAPGLEPVEPQAPEAVEPDPQAETPAPARPRRGRTSMPSWDEIVFGRDES</sequence>
<evidence type="ECO:0000313" key="4">
    <source>
        <dbReference type="Proteomes" id="UP001500121"/>
    </source>
</evidence>
<dbReference type="RefSeq" id="WP_345480376.1">
    <property type="nucleotide sequence ID" value="NZ_BAABLP010000002.1"/>
</dbReference>
<dbReference type="NCBIfam" id="NF040712">
    <property type="entry name" value="SepH"/>
    <property type="match status" value="1"/>
</dbReference>
<evidence type="ECO:0000313" key="3">
    <source>
        <dbReference type="EMBL" id="GAA4743863.1"/>
    </source>
</evidence>
<name>A0ABP8Z1Q1_9MICO</name>
<dbReference type="InterPro" id="IPR021421">
    <property type="entry name" value="DUF3071"/>
</dbReference>
<evidence type="ECO:0000259" key="2">
    <source>
        <dbReference type="Pfam" id="PF11268"/>
    </source>
</evidence>
<accession>A0ABP8Z1Q1</accession>
<dbReference type="InterPro" id="IPR047682">
    <property type="entry name" value="SepH-like"/>
</dbReference>
<dbReference type="EMBL" id="BAABLP010000002">
    <property type="protein sequence ID" value="GAA4743863.1"/>
    <property type="molecule type" value="Genomic_DNA"/>
</dbReference>
<feature type="domain" description="DUF3071" evidence="2">
    <location>
        <begin position="1"/>
        <end position="158"/>
    </location>
</feature>
<feature type="compositionally biased region" description="Polar residues" evidence="1">
    <location>
        <begin position="259"/>
        <end position="268"/>
    </location>
</feature>
<feature type="region of interest" description="Disordered" evidence="1">
    <location>
        <begin position="245"/>
        <end position="414"/>
    </location>
</feature>
<evidence type="ECO:0000256" key="1">
    <source>
        <dbReference type="SAM" id="MobiDB-lite"/>
    </source>
</evidence>
<feature type="compositionally biased region" description="Low complexity" evidence="1">
    <location>
        <begin position="364"/>
        <end position="390"/>
    </location>
</feature>
<feature type="compositionally biased region" description="Basic and acidic residues" evidence="1">
    <location>
        <begin position="310"/>
        <end position="327"/>
    </location>
</feature>
<keyword evidence="4" id="KW-1185">Reference proteome</keyword>
<reference evidence="4" key="1">
    <citation type="journal article" date="2019" name="Int. J. Syst. Evol. Microbiol.">
        <title>The Global Catalogue of Microorganisms (GCM) 10K type strain sequencing project: providing services to taxonomists for standard genome sequencing and annotation.</title>
        <authorList>
            <consortium name="The Broad Institute Genomics Platform"/>
            <consortium name="The Broad Institute Genome Sequencing Center for Infectious Disease"/>
            <person name="Wu L."/>
            <person name="Ma J."/>
        </authorList>
    </citation>
    <scope>NUCLEOTIDE SEQUENCE [LARGE SCALE GENOMIC DNA]</scope>
    <source>
        <strain evidence="4">JCM 19015</strain>
    </source>
</reference>
<protein>
    <submittedName>
        <fullName evidence="3">Septation protein SepH</fullName>
    </submittedName>
</protein>
<proteinExistence type="predicted"/>
<dbReference type="Pfam" id="PF11268">
    <property type="entry name" value="DUF3071"/>
    <property type="match status" value="1"/>
</dbReference>
<dbReference type="Proteomes" id="UP001500121">
    <property type="component" value="Unassembled WGS sequence"/>
</dbReference>